<dbReference type="EMBL" id="HF936305">
    <property type="protein sequence ID" value="CCX34114.1"/>
    <property type="molecule type" value="Genomic_DNA"/>
</dbReference>
<keyword evidence="2" id="KW-1185">Reference proteome</keyword>
<name>U4LRB2_PYROM</name>
<reference evidence="1 2" key="1">
    <citation type="journal article" date="2013" name="PLoS Genet.">
        <title>The genome and development-dependent transcriptomes of Pyronema confluens: a window into fungal evolution.</title>
        <authorList>
            <person name="Traeger S."/>
            <person name="Altegoer F."/>
            <person name="Freitag M."/>
            <person name="Gabaldon T."/>
            <person name="Kempken F."/>
            <person name="Kumar A."/>
            <person name="Marcet-Houben M."/>
            <person name="Poggeler S."/>
            <person name="Stajich J.E."/>
            <person name="Nowrousian M."/>
        </authorList>
    </citation>
    <scope>NUCLEOTIDE SEQUENCE [LARGE SCALE GENOMIC DNA]</scope>
    <source>
        <strain evidence="2">CBS 100304</strain>
        <tissue evidence="1">Vegetative mycelium</tissue>
    </source>
</reference>
<organism evidence="1 2">
    <name type="scientific">Pyronema omphalodes (strain CBS 100304)</name>
    <name type="common">Pyronema confluens</name>
    <dbReference type="NCBI Taxonomy" id="1076935"/>
    <lineage>
        <taxon>Eukaryota</taxon>
        <taxon>Fungi</taxon>
        <taxon>Dikarya</taxon>
        <taxon>Ascomycota</taxon>
        <taxon>Pezizomycotina</taxon>
        <taxon>Pezizomycetes</taxon>
        <taxon>Pezizales</taxon>
        <taxon>Pyronemataceae</taxon>
        <taxon>Pyronema</taxon>
    </lineage>
</organism>
<proteinExistence type="predicted"/>
<accession>U4LRB2</accession>
<evidence type="ECO:0000313" key="2">
    <source>
        <dbReference type="Proteomes" id="UP000018144"/>
    </source>
</evidence>
<evidence type="ECO:0000313" key="1">
    <source>
        <dbReference type="EMBL" id="CCX34114.1"/>
    </source>
</evidence>
<dbReference type="AlphaFoldDB" id="U4LRB2"/>
<gene>
    <name evidence="1" type="ORF">PCON_02614</name>
</gene>
<protein>
    <submittedName>
        <fullName evidence="1">Uncharacterized protein</fullName>
    </submittedName>
</protein>
<sequence>MPFSIVEFQFGDLPRKSVSSHEKYHHGQIIIHNQHACHCLGADVTTYHTVAARSSDVFAFPRNDNTKTKATSARIMTRNWYMMS</sequence>
<dbReference type="Proteomes" id="UP000018144">
    <property type="component" value="Unassembled WGS sequence"/>
</dbReference>